<evidence type="ECO:0000313" key="2">
    <source>
        <dbReference type="EMBL" id="KKR99988.1"/>
    </source>
</evidence>
<keyword evidence="1" id="KW-0472">Membrane</keyword>
<protein>
    <submittedName>
        <fullName evidence="2">Uncharacterized protein</fullName>
    </submittedName>
</protein>
<evidence type="ECO:0000313" key="3">
    <source>
        <dbReference type="Proteomes" id="UP000033930"/>
    </source>
</evidence>
<feature type="transmembrane region" description="Helical" evidence="1">
    <location>
        <begin position="6"/>
        <end position="24"/>
    </location>
</feature>
<sequence>MKKPVIISIIVIALVIVVAGFLLMHTSYRSGYVLNLNDRSYDSCELMMNGNIEPLASYQYIQDESYLDATITPRYDWDINRVPSEVKDWELQGYSCYPMPGKFDENLAVTSVLWECEIAFANFSYLDPSQTDIQETFESARYTCGLVPCTKFDGVRGKLILCTLK</sequence>
<keyword evidence="1" id="KW-0812">Transmembrane</keyword>
<reference evidence="2 3" key="1">
    <citation type="journal article" date="2015" name="Nature">
        <title>rRNA introns, odd ribosomes, and small enigmatic genomes across a large radiation of phyla.</title>
        <authorList>
            <person name="Brown C.T."/>
            <person name="Hug L.A."/>
            <person name="Thomas B.C."/>
            <person name="Sharon I."/>
            <person name="Castelle C.J."/>
            <person name="Singh A."/>
            <person name="Wilkins M.J."/>
            <person name="Williams K.H."/>
            <person name="Banfield J.F."/>
        </authorList>
    </citation>
    <scope>NUCLEOTIDE SEQUENCE [LARGE SCALE GENOMIC DNA]</scope>
</reference>
<keyword evidence="1" id="KW-1133">Transmembrane helix</keyword>
<gene>
    <name evidence="2" type="ORF">UU50_C0001G0047</name>
</gene>
<dbReference type="EMBL" id="LCAW01000001">
    <property type="protein sequence ID" value="KKR99988.1"/>
    <property type="molecule type" value="Genomic_DNA"/>
</dbReference>
<accession>A0A0G0VGM8</accession>
<evidence type="ECO:0000256" key="1">
    <source>
        <dbReference type="SAM" id="Phobius"/>
    </source>
</evidence>
<dbReference type="AlphaFoldDB" id="A0A0G0VGM8"/>
<organism evidence="2 3">
    <name type="scientific">Candidatus Uhrbacteria bacterium GW2011_GWC1_41_20</name>
    <dbReference type="NCBI Taxonomy" id="1618983"/>
    <lineage>
        <taxon>Bacteria</taxon>
        <taxon>Candidatus Uhriibacteriota</taxon>
    </lineage>
</organism>
<comment type="caution">
    <text evidence="2">The sequence shown here is derived from an EMBL/GenBank/DDBJ whole genome shotgun (WGS) entry which is preliminary data.</text>
</comment>
<name>A0A0G0VGM8_9BACT</name>
<dbReference type="Proteomes" id="UP000033930">
    <property type="component" value="Unassembled WGS sequence"/>
</dbReference>
<proteinExistence type="predicted"/>